<feature type="compositionally biased region" description="Basic and acidic residues" evidence="1">
    <location>
        <begin position="709"/>
        <end position="739"/>
    </location>
</feature>
<comment type="caution">
    <text evidence="2">The sequence shown here is derived from an EMBL/GenBank/DDBJ whole genome shotgun (WGS) entry which is preliminary data.</text>
</comment>
<feature type="compositionally biased region" description="Low complexity" evidence="1">
    <location>
        <begin position="558"/>
        <end position="568"/>
    </location>
</feature>
<feature type="compositionally biased region" description="Low complexity" evidence="1">
    <location>
        <begin position="1077"/>
        <end position="1092"/>
    </location>
</feature>
<feature type="compositionally biased region" description="Basic and acidic residues" evidence="1">
    <location>
        <begin position="939"/>
        <end position="948"/>
    </location>
</feature>
<feature type="compositionally biased region" description="Polar residues" evidence="1">
    <location>
        <begin position="287"/>
        <end position="301"/>
    </location>
</feature>
<proteinExistence type="predicted"/>
<evidence type="ECO:0000313" key="3">
    <source>
        <dbReference type="Proteomes" id="UP001590950"/>
    </source>
</evidence>
<keyword evidence="3" id="KW-1185">Reference proteome</keyword>
<feature type="region of interest" description="Disordered" evidence="1">
    <location>
        <begin position="154"/>
        <end position="246"/>
    </location>
</feature>
<feature type="compositionally biased region" description="Basic and acidic residues" evidence="1">
    <location>
        <begin position="1024"/>
        <end position="1044"/>
    </location>
</feature>
<dbReference type="EMBL" id="JBEFKJ010000038">
    <property type="protein sequence ID" value="KAL2037699.1"/>
    <property type="molecule type" value="Genomic_DNA"/>
</dbReference>
<feature type="compositionally biased region" description="Acidic residues" evidence="1">
    <location>
        <begin position="1004"/>
        <end position="1015"/>
    </location>
</feature>
<feature type="compositionally biased region" description="Basic residues" evidence="1">
    <location>
        <begin position="505"/>
        <end position="521"/>
    </location>
</feature>
<feature type="compositionally biased region" description="Polar residues" evidence="1">
    <location>
        <begin position="336"/>
        <end position="347"/>
    </location>
</feature>
<name>A0ABR3ZYU1_9LECA</name>
<feature type="compositionally biased region" description="Low complexity" evidence="1">
    <location>
        <begin position="1045"/>
        <end position="1060"/>
    </location>
</feature>
<sequence length="1126" mass="123336">MPTLKHLTCHVEWASSQVPLSEFQTAYADGYVETYIAVPSFPTPFEVHLTSDGYIAPGLAMFVFMDGVYQCNRNRQNLQIPGEDVPKNLTEINFQVNQKERQIEDGSFHGKDWRFEKVNIVESSDIDTEHRAPYDGEYIGILEVVVLRCFPDENATPPGTPRSSIDVKSIKNSDEESKTDGLFSEKLIEGVADTADITPATDPIPSPPSPPTPKRVHKAKPKAEDSRTRGLVRIRGGNGGGRSETKLLPRGLYRIRHKDSHTSKTKPRRPMFGLDGAWDRDEDAKKTSLTAQASAKCTASKTSKENKTSDTWNYPATTAWGHPISPNMEPTKDQAGASSDNKATSSGEVKKSRTELIRTTTGKWHPVRIPANSSKPIVKRKSRKDRSDPRANFSKDWGTSPTLASPGRDRSRKPRSPIGHREESPLLNLRGGGPGSYSVSSVNGAATPSVVININNNGGPPPPRNWQAEEVEEGKNAKASWRKTPPANNLAITAPPAHDTDIQKKTKKELKKEKKQKRKRMPGAWVDPNEQDQDGNGGDNDNNNWDNAVNDDNKNDGNENWGNANWNADNDDNKNGGNNKWDNYNWNTTGNDDDQKNNNDWIINGADTSWDTSKDDVQNNDGGWGNNDNNDDQQDNGWDNNDSNDSGSDNEQETSSCGNTNEDDNNWNTNKKDKSNVTVGAKDPATLKPGKNNSKASGPTPGSAKNKASKKEKQKVSDVGDQGKEKLEKASSSKVESKRTPSPKAATPKSILKSSPKLPSAPGAWSPPLPPSRSNSKSPKAIAPPSTKSRTPKYALPRPILSISTSPPQPQPYWATWADLSPTEEKVQSVTTAANEIIDSILSEPIYSIPASVARRSSMSHQVRPGRSTTYRHKRGVPKYMDDFSKPYAVFRFHYRDREYVECLTGTTIVEPEIDEKQRMASLTKEEIIEEFMKVRRMMRSEGGKESGGESESGSGKRTWKSNPGNEVVGPDLEKLDERLRRLETSAEHDDEVVAGWLEGTGGGDEEWAEKDSEGEGTWANNRDNADPKSEGKGKGKGKEKAAENDNAGGTAGNDNDNNGWKIEGKGKKKGKKAKDNANANANANATTNANNSTIGVGKVGAKSNDKNTNAPKETKSKGKANESND</sequence>
<feature type="region of interest" description="Disordered" evidence="1">
    <location>
        <begin position="258"/>
        <end position="277"/>
    </location>
</feature>
<feature type="compositionally biased region" description="Polar residues" evidence="1">
    <location>
        <begin position="598"/>
        <end position="611"/>
    </location>
</feature>
<feature type="compositionally biased region" description="Basic and acidic residues" evidence="1">
    <location>
        <begin position="168"/>
        <end position="179"/>
    </location>
</feature>
<protein>
    <submittedName>
        <fullName evidence="2">Uncharacterized protein</fullName>
    </submittedName>
</protein>
<feature type="compositionally biased region" description="Low complexity" evidence="1">
    <location>
        <begin position="635"/>
        <end position="649"/>
    </location>
</feature>
<feature type="compositionally biased region" description="Low complexity" evidence="1">
    <location>
        <begin position="748"/>
        <end position="762"/>
    </location>
</feature>
<feature type="compositionally biased region" description="Basic and acidic residues" evidence="1">
    <location>
        <begin position="1113"/>
        <end position="1126"/>
    </location>
</feature>
<gene>
    <name evidence="2" type="ORF">N7G274_009644</name>
</gene>
<feature type="compositionally biased region" description="Pro residues" evidence="1">
    <location>
        <begin position="202"/>
        <end position="213"/>
    </location>
</feature>
<evidence type="ECO:0000313" key="2">
    <source>
        <dbReference type="EMBL" id="KAL2037699.1"/>
    </source>
</evidence>
<feature type="compositionally biased region" description="Basic residues" evidence="1">
    <location>
        <begin position="258"/>
        <end position="269"/>
    </location>
</feature>
<feature type="compositionally biased region" description="Low complexity" evidence="1">
    <location>
        <begin position="539"/>
        <end position="550"/>
    </location>
</feature>
<feature type="compositionally biased region" description="Low complexity" evidence="1">
    <location>
        <begin position="575"/>
        <end position="587"/>
    </location>
</feature>
<feature type="region of interest" description="Disordered" evidence="1">
    <location>
        <begin position="939"/>
        <end position="1126"/>
    </location>
</feature>
<feature type="compositionally biased region" description="Basic and acidic residues" evidence="1">
    <location>
        <begin position="972"/>
        <end position="988"/>
    </location>
</feature>
<accession>A0ABR3ZYU1</accession>
<reference evidence="2 3" key="1">
    <citation type="submission" date="2024-09" db="EMBL/GenBank/DDBJ databases">
        <title>Rethinking Asexuality: The Enigmatic Case of Functional Sexual Genes in Lepraria (Stereocaulaceae).</title>
        <authorList>
            <person name="Doellman M."/>
            <person name="Sun Y."/>
            <person name="Barcenas-Pena A."/>
            <person name="Lumbsch H.T."/>
            <person name="Grewe F."/>
        </authorList>
    </citation>
    <scope>NUCLEOTIDE SEQUENCE [LARGE SCALE GENOMIC DNA]</scope>
    <source>
        <strain evidence="2 3">Mercado 3170</strain>
    </source>
</reference>
<evidence type="ECO:0000256" key="1">
    <source>
        <dbReference type="SAM" id="MobiDB-lite"/>
    </source>
</evidence>
<feature type="region of interest" description="Disordered" evidence="1">
    <location>
        <begin position="285"/>
        <end position="807"/>
    </location>
</feature>
<dbReference type="Proteomes" id="UP001590950">
    <property type="component" value="Unassembled WGS sequence"/>
</dbReference>
<organism evidence="2 3">
    <name type="scientific">Stereocaulon virgatum</name>
    <dbReference type="NCBI Taxonomy" id="373712"/>
    <lineage>
        <taxon>Eukaryota</taxon>
        <taxon>Fungi</taxon>
        <taxon>Dikarya</taxon>
        <taxon>Ascomycota</taxon>
        <taxon>Pezizomycotina</taxon>
        <taxon>Lecanoromycetes</taxon>
        <taxon>OSLEUM clade</taxon>
        <taxon>Lecanoromycetidae</taxon>
        <taxon>Lecanorales</taxon>
        <taxon>Lecanorineae</taxon>
        <taxon>Stereocaulaceae</taxon>
        <taxon>Stereocaulon</taxon>
    </lineage>
</organism>